<sequence length="419" mass="47876">MAAALSVDDFKRHSTALMVVFDVYPQIMREMIVNIFPPLAVLRQIQNEPNQTFMKQLSPKEKKMILKLDSTGYNGQDVSCLYKLIRYFNLLPPPTKGWGPKPKPGDQCEGDDVERMKKNRNDIIHRPRGGLSECDGNYFFKQSIEIAQRMDSRNGSPQNGFESKIEDIQSYIIVSQEHGMKVFEKCPDLQEQLQESEDAPCIRLYYGNDIVMKIGKNIENENNDESSSACTMFLKNPNFDVDIAIEMLEAAKKNLCKEKDVISYTDAENGSLNLYISIPDRCFVTKEVLHKAIRHFLHDIFRTAFIKCIQGHTYTVVLATSTDLVSDNELTKQGDVDYLKEQQSPILKLNVKVKDSAFQNKNVLYREVNRFVSGVYNTLDRYTNSSNGSSREVLMLTANECDENCTLSLKDIEDPPQLR</sequence>
<protein>
    <recommendedName>
        <fullName evidence="3">DZIP3-like HEPN domain-containing protein</fullName>
    </recommendedName>
</protein>
<reference evidence="1" key="1">
    <citation type="submission" date="2018-11" db="EMBL/GenBank/DDBJ databases">
        <authorList>
            <person name="Alioto T."/>
            <person name="Alioto T."/>
        </authorList>
    </citation>
    <scope>NUCLEOTIDE SEQUENCE</scope>
</reference>
<dbReference type="OrthoDB" id="6089079at2759"/>
<name>A0A8B6CRL8_MYTGA</name>
<gene>
    <name evidence="1" type="ORF">MGAL_10B009023</name>
</gene>
<organism evidence="1 2">
    <name type="scientific">Mytilus galloprovincialis</name>
    <name type="common">Mediterranean mussel</name>
    <dbReference type="NCBI Taxonomy" id="29158"/>
    <lineage>
        <taxon>Eukaryota</taxon>
        <taxon>Metazoa</taxon>
        <taxon>Spiralia</taxon>
        <taxon>Lophotrochozoa</taxon>
        <taxon>Mollusca</taxon>
        <taxon>Bivalvia</taxon>
        <taxon>Autobranchia</taxon>
        <taxon>Pteriomorphia</taxon>
        <taxon>Mytilida</taxon>
        <taxon>Mytiloidea</taxon>
        <taxon>Mytilidae</taxon>
        <taxon>Mytilinae</taxon>
        <taxon>Mytilus</taxon>
    </lineage>
</organism>
<dbReference type="EMBL" id="UYJE01002160">
    <property type="protein sequence ID" value="VDI08318.1"/>
    <property type="molecule type" value="Genomic_DNA"/>
</dbReference>
<comment type="caution">
    <text evidence="1">The sequence shown here is derived from an EMBL/GenBank/DDBJ whole genome shotgun (WGS) entry which is preliminary data.</text>
</comment>
<accession>A0A8B6CRL8</accession>
<evidence type="ECO:0008006" key="3">
    <source>
        <dbReference type="Google" id="ProtNLM"/>
    </source>
</evidence>
<dbReference type="Proteomes" id="UP000596742">
    <property type="component" value="Unassembled WGS sequence"/>
</dbReference>
<dbReference type="AlphaFoldDB" id="A0A8B6CRL8"/>
<proteinExistence type="predicted"/>
<evidence type="ECO:0000313" key="1">
    <source>
        <dbReference type="EMBL" id="VDI08318.1"/>
    </source>
</evidence>
<evidence type="ECO:0000313" key="2">
    <source>
        <dbReference type="Proteomes" id="UP000596742"/>
    </source>
</evidence>
<keyword evidence="2" id="KW-1185">Reference proteome</keyword>